<dbReference type="GO" id="GO:0000166">
    <property type="term" value="F:nucleotide binding"/>
    <property type="evidence" value="ECO:0007669"/>
    <property type="project" value="UniProtKB-KW"/>
</dbReference>
<evidence type="ECO:0000256" key="3">
    <source>
        <dbReference type="ARBA" id="ARBA00022692"/>
    </source>
</evidence>
<dbReference type="STRING" id="942150.IV64_GL002043"/>
<accession>A0A0R2MKG0</accession>
<evidence type="ECO:0000259" key="9">
    <source>
        <dbReference type="Pfam" id="PF18967"/>
    </source>
</evidence>
<keyword evidence="7 8" id="KW-0472">Membrane</keyword>
<evidence type="ECO:0000256" key="1">
    <source>
        <dbReference type="ARBA" id="ARBA00004236"/>
    </source>
</evidence>
<comment type="caution">
    <text evidence="10">The sequence shown here is derived from an EMBL/GenBank/DDBJ whole genome shotgun (WGS) entry which is preliminary data.</text>
</comment>
<dbReference type="PATRIC" id="fig|942150.3.peg.2127"/>
<dbReference type="GO" id="GO:0051607">
    <property type="term" value="P:defense response to virus"/>
    <property type="evidence" value="ECO:0007669"/>
    <property type="project" value="UniProtKB-KW"/>
</dbReference>
<evidence type="ECO:0000256" key="6">
    <source>
        <dbReference type="ARBA" id="ARBA00023118"/>
    </source>
</evidence>
<protein>
    <recommendedName>
        <fullName evidence="9">Pycsar effector protein domain-containing protein</fullName>
    </recommendedName>
</protein>
<keyword evidence="6" id="KW-0051">Antiviral defense</keyword>
<evidence type="ECO:0000256" key="2">
    <source>
        <dbReference type="ARBA" id="ARBA00022475"/>
    </source>
</evidence>
<evidence type="ECO:0000256" key="5">
    <source>
        <dbReference type="ARBA" id="ARBA00022989"/>
    </source>
</evidence>
<organism evidence="10 11">
    <name type="scientific">Lactiplantibacillus xiangfangensis</name>
    <dbReference type="NCBI Taxonomy" id="942150"/>
    <lineage>
        <taxon>Bacteria</taxon>
        <taxon>Bacillati</taxon>
        <taxon>Bacillota</taxon>
        <taxon>Bacilli</taxon>
        <taxon>Lactobacillales</taxon>
        <taxon>Lactobacillaceae</taxon>
        <taxon>Lactiplantibacillus</taxon>
    </lineage>
</organism>
<sequence length="193" mass="22214">MAKIDDSVKNVYQLQEQKEDLIDRLDRILEWINTCDTKTSILLAGMGIVGTILTSEKLLQKETDVWEVFSRNIGCLKIICIFLFIMSVVLIIVSIFFFILELNPFLFSKKIGNTKIDSLYFFGTISKKSRRTFKKQYFEQTLTNDVDDLLNQVYMNAKICNLKYERTKRGIICSTVGGIGLVIFFFVGCLISK</sequence>
<keyword evidence="2" id="KW-1003">Cell membrane</keyword>
<evidence type="ECO:0000256" key="8">
    <source>
        <dbReference type="SAM" id="Phobius"/>
    </source>
</evidence>
<keyword evidence="3 8" id="KW-0812">Transmembrane</keyword>
<feature type="domain" description="Pycsar effector protein" evidence="9">
    <location>
        <begin position="24"/>
        <end position="186"/>
    </location>
</feature>
<feature type="transmembrane region" description="Helical" evidence="8">
    <location>
        <begin position="171"/>
        <end position="191"/>
    </location>
</feature>
<feature type="transmembrane region" description="Helical" evidence="8">
    <location>
        <begin position="78"/>
        <end position="100"/>
    </location>
</feature>
<proteinExistence type="predicted"/>
<comment type="subcellular location">
    <subcellularLocation>
        <location evidence="1">Cell membrane</location>
    </subcellularLocation>
</comment>
<evidence type="ECO:0000256" key="4">
    <source>
        <dbReference type="ARBA" id="ARBA00022741"/>
    </source>
</evidence>
<dbReference type="InterPro" id="IPR043760">
    <property type="entry name" value="PycTM_dom"/>
</dbReference>
<keyword evidence="5 8" id="KW-1133">Transmembrane helix</keyword>
<dbReference type="AlphaFoldDB" id="A0A0R2MKG0"/>
<keyword evidence="11" id="KW-1185">Reference proteome</keyword>
<dbReference type="Pfam" id="PF18967">
    <property type="entry name" value="PycTM"/>
    <property type="match status" value="1"/>
</dbReference>
<reference evidence="10 11" key="1">
    <citation type="journal article" date="2015" name="Genome Announc.">
        <title>Expanding the biotechnology potential of lactobacilli through comparative genomics of 213 strains and associated genera.</title>
        <authorList>
            <person name="Sun Z."/>
            <person name="Harris H.M."/>
            <person name="McCann A."/>
            <person name="Guo C."/>
            <person name="Argimon S."/>
            <person name="Zhang W."/>
            <person name="Yang X."/>
            <person name="Jeffery I.B."/>
            <person name="Cooney J.C."/>
            <person name="Kagawa T.F."/>
            <person name="Liu W."/>
            <person name="Song Y."/>
            <person name="Salvetti E."/>
            <person name="Wrobel A."/>
            <person name="Rasinkangas P."/>
            <person name="Parkhill J."/>
            <person name="Rea M.C."/>
            <person name="O'Sullivan O."/>
            <person name="Ritari J."/>
            <person name="Douillard F.P."/>
            <person name="Paul Ross R."/>
            <person name="Yang R."/>
            <person name="Briner A.E."/>
            <person name="Felis G.E."/>
            <person name="de Vos W.M."/>
            <person name="Barrangou R."/>
            <person name="Klaenhammer T.R."/>
            <person name="Caufield P.W."/>
            <person name="Cui Y."/>
            <person name="Zhang H."/>
            <person name="O'Toole P.W."/>
        </authorList>
    </citation>
    <scope>NUCLEOTIDE SEQUENCE [LARGE SCALE GENOMIC DNA]</scope>
    <source>
        <strain evidence="10 11">LMG 26013</strain>
    </source>
</reference>
<dbReference type="OrthoDB" id="2084585at2"/>
<dbReference type="GO" id="GO:0005886">
    <property type="term" value="C:plasma membrane"/>
    <property type="evidence" value="ECO:0007669"/>
    <property type="project" value="UniProtKB-SubCell"/>
</dbReference>
<gene>
    <name evidence="10" type="ORF">IV64_GL002043</name>
</gene>
<dbReference type="Proteomes" id="UP000051783">
    <property type="component" value="Unassembled WGS sequence"/>
</dbReference>
<evidence type="ECO:0000313" key="11">
    <source>
        <dbReference type="Proteomes" id="UP000051783"/>
    </source>
</evidence>
<evidence type="ECO:0000256" key="7">
    <source>
        <dbReference type="ARBA" id="ARBA00023136"/>
    </source>
</evidence>
<evidence type="ECO:0000313" key="10">
    <source>
        <dbReference type="EMBL" id="KRO12560.1"/>
    </source>
</evidence>
<name>A0A0R2MKG0_9LACO</name>
<keyword evidence="4" id="KW-0547">Nucleotide-binding</keyword>
<dbReference type="RefSeq" id="WP_057705812.1">
    <property type="nucleotide sequence ID" value="NZ_JQCL01000039.1"/>
</dbReference>
<dbReference type="EMBL" id="JQCL01000039">
    <property type="protein sequence ID" value="KRO12560.1"/>
    <property type="molecule type" value="Genomic_DNA"/>
</dbReference>